<dbReference type="PANTHER" id="PTHR43031">
    <property type="entry name" value="FAD-DEPENDENT OXIDOREDUCTASE"/>
    <property type="match status" value="1"/>
</dbReference>
<evidence type="ECO:0000313" key="3">
    <source>
        <dbReference type="Proteomes" id="UP000018227"/>
    </source>
</evidence>
<organism evidence="2 3">
    <name type="scientific">Catonella morbi ATCC 51271</name>
    <dbReference type="NCBI Taxonomy" id="592026"/>
    <lineage>
        <taxon>Bacteria</taxon>
        <taxon>Bacillati</taxon>
        <taxon>Bacillota</taxon>
        <taxon>Clostridia</taxon>
        <taxon>Lachnospirales</taxon>
        <taxon>Lachnospiraceae</taxon>
        <taxon>Catonella</taxon>
    </lineage>
</organism>
<dbReference type="Pfam" id="PF00581">
    <property type="entry name" value="Rhodanese"/>
    <property type="match status" value="1"/>
</dbReference>
<evidence type="ECO:0000313" key="2">
    <source>
        <dbReference type="EMBL" id="ESL03900.1"/>
    </source>
</evidence>
<dbReference type="PROSITE" id="PS50206">
    <property type="entry name" value="RHODANESE_3"/>
    <property type="match status" value="1"/>
</dbReference>
<feature type="domain" description="Rhodanese" evidence="1">
    <location>
        <begin position="21"/>
        <end position="105"/>
    </location>
</feature>
<dbReference type="CDD" id="cd00158">
    <property type="entry name" value="RHOD"/>
    <property type="match status" value="1"/>
</dbReference>
<dbReference type="InterPro" id="IPR050229">
    <property type="entry name" value="GlpE_sulfurtransferase"/>
</dbReference>
<dbReference type="EMBL" id="ACIL03000007">
    <property type="protein sequence ID" value="ESL03900.1"/>
    <property type="molecule type" value="Genomic_DNA"/>
</dbReference>
<dbReference type="STRING" id="592026.GCWU0000282_001068"/>
<comment type="caution">
    <text evidence="2">The sequence shown here is derived from an EMBL/GenBank/DDBJ whole genome shotgun (WGS) entry which is preliminary data.</text>
</comment>
<reference evidence="2 3" key="1">
    <citation type="submission" date="2013-06" db="EMBL/GenBank/DDBJ databases">
        <authorList>
            <person name="Weinstock G."/>
            <person name="Sodergren E."/>
            <person name="Clifton S."/>
            <person name="Fulton L."/>
            <person name="Fulton B."/>
            <person name="Courtney L."/>
            <person name="Fronick C."/>
            <person name="Harrison M."/>
            <person name="Strong C."/>
            <person name="Farmer C."/>
            <person name="Delahaunty K."/>
            <person name="Markovic C."/>
            <person name="Hall O."/>
            <person name="Minx P."/>
            <person name="Tomlinson C."/>
            <person name="Mitreva M."/>
            <person name="Nelson J."/>
            <person name="Hou S."/>
            <person name="Wollam A."/>
            <person name="Pepin K.H."/>
            <person name="Johnson M."/>
            <person name="Bhonagiri V."/>
            <person name="Nash W.E."/>
            <person name="Warren W."/>
            <person name="Chinwalla A."/>
            <person name="Mardis E.R."/>
            <person name="Wilson R.K."/>
        </authorList>
    </citation>
    <scope>NUCLEOTIDE SEQUENCE [LARGE SCALE GENOMIC DNA]</scope>
    <source>
        <strain evidence="2 3">ATCC 51271</strain>
    </source>
</reference>
<dbReference type="SMART" id="SM00450">
    <property type="entry name" value="RHOD"/>
    <property type="match status" value="1"/>
</dbReference>
<dbReference type="InterPro" id="IPR001763">
    <property type="entry name" value="Rhodanese-like_dom"/>
</dbReference>
<proteinExistence type="predicted"/>
<name>V2ZAD6_9FIRM</name>
<keyword evidence="3" id="KW-1185">Reference proteome</keyword>
<gene>
    <name evidence="2" type="ORF">GCWU0000282_001068</name>
</gene>
<dbReference type="eggNOG" id="COG0607">
    <property type="taxonomic scope" value="Bacteria"/>
</dbReference>
<dbReference type="OrthoDB" id="9800872at2"/>
<accession>V2ZAD6</accession>
<dbReference type="SUPFAM" id="SSF52821">
    <property type="entry name" value="Rhodanese/Cell cycle control phosphatase"/>
    <property type="match status" value="1"/>
</dbReference>
<dbReference type="Gene3D" id="3.40.250.10">
    <property type="entry name" value="Rhodanese-like domain"/>
    <property type="match status" value="1"/>
</dbReference>
<dbReference type="RefSeq" id="WP_023353949.1">
    <property type="nucleotide sequence ID" value="NZ_KI535367.1"/>
</dbReference>
<dbReference type="AlphaFoldDB" id="V2ZAD6"/>
<sequence>MGIFDLLNGPDINEGLKEYQAEPRAVLLDAREADEYAGGHIKGSRNLPLNRFMEAESMFTDKSLPIYVYCHSGGRSKRMAAGLTKLGFEKVVNIGGIMDYKGELER</sequence>
<dbReference type="PANTHER" id="PTHR43031:SF1">
    <property type="entry name" value="PYRIDINE NUCLEOTIDE-DISULPHIDE OXIDOREDUCTASE"/>
    <property type="match status" value="1"/>
</dbReference>
<evidence type="ECO:0000259" key="1">
    <source>
        <dbReference type="PROSITE" id="PS50206"/>
    </source>
</evidence>
<dbReference type="InterPro" id="IPR036873">
    <property type="entry name" value="Rhodanese-like_dom_sf"/>
</dbReference>
<dbReference type="HOGENOM" id="CLU_089574_13_2_9"/>
<dbReference type="Proteomes" id="UP000018227">
    <property type="component" value="Unassembled WGS sequence"/>
</dbReference>
<protein>
    <submittedName>
        <fullName evidence="2">Rhodanese-like protein</fullName>
    </submittedName>
</protein>